<evidence type="ECO:0000313" key="1">
    <source>
        <dbReference type="EMBL" id="EFC47874.1"/>
    </source>
</evidence>
<dbReference type="InParanoid" id="D2V5X8"/>
<dbReference type="EMBL" id="GG738853">
    <property type="protein sequence ID" value="EFC47874.1"/>
    <property type="molecule type" value="Genomic_DNA"/>
</dbReference>
<dbReference type="AlphaFoldDB" id="D2V5X8"/>
<dbReference type="GeneID" id="8861899"/>
<evidence type="ECO:0000313" key="2">
    <source>
        <dbReference type="Proteomes" id="UP000006671"/>
    </source>
</evidence>
<gene>
    <name evidence="1" type="ORF">NAEGRDRAFT_64238</name>
</gene>
<sequence>MLESVKQVLEEIKIKRVTEKDIETPFPLVVLSDFISDNEDCQIIAGYMLQFVEEQLASAIHISSNHTTLLEEECGSISLKSNDEKIASFVNGEITLPDEKIAKVIDAIIKTEADEIKGTLKQMSNIMSSLC</sequence>
<dbReference type="Proteomes" id="UP000006671">
    <property type="component" value="Unassembled WGS sequence"/>
</dbReference>
<dbReference type="VEuPathDB" id="AmoebaDB:NAEGRDRAFT_64238"/>
<keyword evidence="2" id="KW-1185">Reference proteome</keyword>
<dbReference type="RefSeq" id="XP_002680618.1">
    <property type="nucleotide sequence ID" value="XM_002680572.1"/>
</dbReference>
<protein>
    <submittedName>
        <fullName evidence="1">Predicted protein</fullName>
    </submittedName>
</protein>
<reference evidence="1 2" key="1">
    <citation type="journal article" date="2010" name="Cell">
        <title>The genome of Naegleria gruberi illuminates early eukaryotic versatility.</title>
        <authorList>
            <person name="Fritz-Laylin L.K."/>
            <person name="Prochnik S.E."/>
            <person name="Ginger M.L."/>
            <person name="Dacks J.B."/>
            <person name="Carpenter M.L."/>
            <person name="Field M.C."/>
            <person name="Kuo A."/>
            <person name="Paredez A."/>
            <person name="Chapman J."/>
            <person name="Pham J."/>
            <person name="Shu S."/>
            <person name="Neupane R."/>
            <person name="Cipriano M."/>
            <person name="Mancuso J."/>
            <person name="Tu H."/>
            <person name="Salamov A."/>
            <person name="Lindquist E."/>
            <person name="Shapiro H."/>
            <person name="Lucas S."/>
            <person name="Grigoriev I.V."/>
            <person name="Cande W.Z."/>
            <person name="Fulton C."/>
            <person name="Rokhsar D.S."/>
            <person name="Dawson S.C."/>
        </authorList>
    </citation>
    <scope>NUCLEOTIDE SEQUENCE [LARGE SCALE GENOMIC DNA]</scope>
    <source>
        <strain evidence="1 2">NEG-M</strain>
    </source>
</reference>
<accession>D2V5X8</accession>
<organism evidence="2">
    <name type="scientific">Naegleria gruberi</name>
    <name type="common">Amoeba</name>
    <dbReference type="NCBI Taxonomy" id="5762"/>
    <lineage>
        <taxon>Eukaryota</taxon>
        <taxon>Discoba</taxon>
        <taxon>Heterolobosea</taxon>
        <taxon>Tetramitia</taxon>
        <taxon>Eutetramitia</taxon>
        <taxon>Vahlkampfiidae</taxon>
        <taxon>Naegleria</taxon>
    </lineage>
</organism>
<dbReference type="KEGG" id="ngr:NAEGRDRAFT_64238"/>
<proteinExistence type="predicted"/>
<name>D2V5X8_NAEGR</name>